<reference evidence="6 7" key="1">
    <citation type="journal article" date="2011" name="J. Bacteriol.">
        <title>Genome sequence of the verrucomicrobium Opitutus terrae PB90-1, an abundant inhabitant of rice paddy soil ecosystems.</title>
        <authorList>
            <person name="van Passel M.W."/>
            <person name="Kant R."/>
            <person name="Palva A."/>
            <person name="Copeland A."/>
            <person name="Lucas S."/>
            <person name="Lapidus A."/>
            <person name="Glavina del Rio T."/>
            <person name="Pitluck S."/>
            <person name="Goltsman E."/>
            <person name="Clum A."/>
            <person name="Sun H."/>
            <person name="Schmutz J."/>
            <person name="Larimer F.W."/>
            <person name="Land M.L."/>
            <person name="Hauser L."/>
            <person name="Kyrpides N."/>
            <person name="Mikhailova N."/>
            <person name="Richardson P.P."/>
            <person name="Janssen P.H."/>
            <person name="de Vos W.M."/>
            <person name="Smidt H."/>
        </authorList>
    </citation>
    <scope>NUCLEOTIDE SEQUENCE [LARGE SCALE GENOMIC DNA]</scope>
    <source>
        <strain evidence="7">DSM 11246 / JCM 15787 / PB90-1</strain>
    </source>
</reference>
<dbReference type="EC" id="2.6.1.11" evidence="5"/>
<comment type="subunit">
    <text evidence="5">Homodimer.</text>
</comment>
<keyword evidence="5" id="KW-0963">Cytoplasm</keyword>
<dbReference type="PROSITE" id="PS00600">
    <property type="entry name" value="AA_TRANSFER_CLASS_3"/>
    <property type="match status" value="1"/>
</dbReference>
<comment type="catalytic activity">
    <reaction evidence="5">
        <text>N(2)-acetyl-L-ornithine + 2-oxoglutarate = N-acetyl-L-glutamate 5-semialdehyde + L-glutamate</text>
        <dbReference type="Rhea" id="RHEA:18049"/>
        <dbReference type="ChEBI" id="CHEBI:16810"/>
        <dbReference type="ChEBI" id="CHEBI:29123"/>
        <dbReference type="ChEBI" id="CHEBI:29985"/>
        <dbReference type="ChEBI" id="CHEBI:57805"/>
        <dbReference type="EC" id="2.6.1.11"/>
    </reaction>
</comment>
<feature type="binding site" evidence="5">
    <location>
        <position position="288"/>
    </location>
    <ligand>
        <name>pyridoxal 5'-phosphate</name>
        <dbReference type="ChEBI" id="CHEBI:597326"/>
    </ligand>
</feature>
<keyword evidence="7" id="KW-1185">Reference proteome</keyword>
<dbReference type="FunFam" id="3.40.640.10:FF:000004">
    <property type="entry name" value="Acetylornithine aminotransferase"/>
    <property type="match status" value="1"/>
</dbReference>
<name>B1ZUD6_OPITP</name>
<dbReference type="GO" id="GO:0005737">
    <property type="term" value="C:cytoplasm"/>
    <property type="evidence" value="ECO:0007669"/>
    <property type="project" value="UniProtKB-SubCell"/>
</dbReference>
<gene>
    <name evidence="5" type="primary">argD</name>
    <name evidence="6" type="ordered locus">Oter_0690</name>
</gene>
<comment type="subcellular location">
    <subcellularLocation>
        <location evidence="5">Cytoplasm</location>
    </subcellularLocation>
</comment>
<evidence type="ECO:0000313" key="7">
    <source>
        <dbReference type="Proteomes" id="UP000007013"/>
    </source>
</evidence>
<dbReference type="Gene3D" id="3.40.640.10">
    <property type="entry name" value="Type I PLP-dependent aspartate aminotransferase-like (Major domain)"/>
    <property type="match status" value="1"/>
</dbReference>
<dbReference type="KEGG" id="ote:Oter_0690"/>
<dbReference type="GO" id="GO:0042802">
    <property type="term" value="F:identical protein binding"/>
    <property type="evidence" value="ECO:0007669"/>
    <property type="project" value="TreeGrafter"/>
</dbReference>
<comment type="cofactor">
    <cofactor evidence="5">
        <name>pyridoxal 5'-phosphate</name>
        <dbReference type="ChEBI" id="CHEBI:597326"/>
    </cofactor>
    <text evidence="5">Binds 1 pyridoxal phosphate per subunit.</text>
</comment>
<dbReference type="GO" id="GO:0006526">
    <property type="term" value="P:L-arginine biosynthetic process"/>
    <property type="evidence" value="ECO:0007669"/>
    <property type="project" value="UniProtKB-UniRule"/>
</dbReference>
<dbReference type="RefSeq" id="WP_012373517.1">
    <property type="nucleotide sequence ID" value="NC_010571.1"/>
</dbReference>
<dbReference type="UniPathway" id="UPA00068">
    <property type="reaction ID" value="UER00109"/>
</dbReference>
<evidence type="ECO:0000256" key="2">
    <source>
        <dbReference type="ARBA" id="ARBA00022605"/>
    </source>
</evidence>
<proteinExistence type="inferred from homology"/>
<dbReference type="HOGENOM" id="CLU_016922_10_1_0"/>
<comment type="miscellaneous">
    <text evidence="5">May also have succinyldiaminopimelate aminotransferase activity, thus carrying out the corresponding step in lysine biosynthesis.</text>
</comment>
<feature type="binding site" evidence="5">
    <location>
        <position position="145"/>
    </location>
    <ligand>
        <name>pyridoxal 5'-phosphate</name>
        <dbReference type="ChEBI" id="CHEBI:597326"/>
    </ligand>
</feature>
<dbReference type="NCBIfam" id="NF002325">
    <property type="entry name" value="PRK01278.1"/>
    <property type="match status" value="1"/>
</dbReference>
<dbReference type="InterPro" id="IPR015421">
    <property type="entry name" value="PyrdxlP-dep_Trfase_major"/>
</dbReference>
<dbReference type="Pfam" id="PF00202">
    <property type="entry name" value="Aminotran_3"/>
    <property type="match status" value="1"/>
</dbReference>
<dbReference type="InterPro" id="IPR004636">
    <property type="entry name" value="AcOrn/SuccOrn_fam"/>
</dbReference>
<dbReference type="SUPFAM" id="SSF53383">
    <property type="entry name" value="PLP-dependent transferases"/>
    <property type="match status" value="1"/>
</dbReference>
<protein>
    <recommendedName>
        <fullName evidence="5">Acetylornithine aminotransferase</fullName>
        <shortName evidence="5">ACOAT</shortName>
        <ecNumber evidence="5">2.6.1.11</ecNumber>
    </recommendedName>
</protein>
<evidence type="ECO:0000256" key="3">
    <source>
        <dbReference type="ARBA" id="ARBA00022679"/>
    </source>
</evidence>
<accession>B1ZUD6</accession>
<feature type="binding site" evidence="5">
    <location>
        <begin position="110"/>
        <end position="111"/>
    </location>
    <ligand>
        <name>pyridoxal 5'-phosphate</name>
        <dbReference type="ChEBI" id="CHEBI:597326"/>
    </ligand>
</feature>
<keyword evidence="5" id="KW-0055">Arginine biosynthesis</keyword>
<feature type="binding site" evidence="5">
    <location>
        <begin position="230"/>
        <end position="233"/>
    </location>
    <ligand>
        <name>pyridoxal 5'-phosphate</name>
        <dbReference type="ChEBI" id="CHEBI:597326"/>
    </ligand>
</feature>
<dbReference type="NCBIfam" id="TIGR00707">
    <property type="entry name" value="argD"/>
    <property type="match status" value="1"/>
</dbReference>
<dbReference type="Proteomes" id="UP000007013">
    <property type="component" value="Chromosome"/>
</dbReference>
<dbReference type="PANTHER" id="PTHR11986:SF79">
    <property type="entry name" value="ACETYLORNITHINE AMINOTRANSFERASE, MITOCHONDRIAL"/>
    <property type="match status" value="1"/>
</dbReference>
<feature type="binding site" evidence="5">
    <location>
        <position position="287"/>
    </location>
    <ligand>
        <name>N(2)-acetyl-L-ornithine</name>
        <dbReference type="ChEBI" id="CHEBI:57805"/>
    </ligand>
</feature>
<organism evidence="6 7">
    <name type="scientific">Opitutus terrae (strain DSM 11246 / JCM 15787 / PB90-1)</name>
    <dbReference type="NCBI Taxonomy" id="452637"/>
    <lineage>
        <taxon>Bacteria</taxon>
        <taxon>Pseudomonadati</taxon>
        <taxon>Verrucomicrobiota</taxon>
        <taxon>Opitutia</taxon>
        <taxon>Opitutales</taxon>
        <taxon>Opitutaceae</taxon>
        <taxon>Opitutus</taxon>
    </lineage>
</organism>
<dbReference type="InterPro" id="IPR050103">
    <property type="entry name" value="Class-III_PLP-dep_AT"/>
</dbReference>
<dbReference type="InterPro" id="IPR049704">
    <property type="entry name" value="Aminotrans_3_PPA_site"/>
</dbReference>
<evidence type="ECO:0000313" key="6">
    <source>
        <dbReference type="EMBL" id="ACB73979.1"/>
    </source>
</evidence>
<keyword evidence="2 5" id="KW-0028">Amino-acid biosynthesis</keyword>
<dbReference type="PANTHER" id="PTHR11986">
    <property type="entry name" value="AMINOTRANSFERASE CLASS III"/>
    <property type="match status" value="1"/>
</dbReference>
<dbReference type="OrthoDB" id="9807885at2"/>
<evidence type="ECO:0000256" key="1">
    <source>
        <dbReference type="ARBA" id="ARBA00022576"/>
    </source>
</evidence>
<dbReference type="CDD" id="cd00610">
    <property type="entry name" value="OAT_like"/>
    <property type="match status" value="1"/>
</dbReference>
<dbReference type="GO" id="GO:0003992">
    <property type="term" value="F:N2-acetyl-L-ornithine:2-oxoglutarate 5-aminotransferase activity"/>
    <property type="evidence" value="ECO:0007669"/>
    <property type="project" value="UniProtKB-UniRule"/>
</dbReference>
<keyword evidence="3 5" id="KW-0808">Transferase</keyword>
<dbReference type="HAMAP" id="MF_01107">
    <property type="entry name" value="ArgD_aminotrans_3"/>
    <property type="match status" value="1"/>
</dbReference>
<evidence type="ECO:0000256" key="5">
    <source>
        <dbReference type="HAMAP-Rule" id="MF_01107"/>
    </source>
</evidence>
<dbReference type="InterPro" id="IPR005814">
    <property type="entry name" value="Aminotrans_3"/>
</dbReference>
<dbReference type="Gene3D" id="3.90.1150.10">
    <property type="entry name" value="Aspartate Aminotransferase, domain 1"/>
    <property type="match status" value="1"/>
</dbReference>
<dbReference type="STRING" id="452637.Oter_0690"/>
<feature type="modified residue" description="N6-(pyridoxal phosphate)lysine" evidence="5">
    <location>
        <position position="259"/>
    </location>
</feature>
<dbReference type="PIRSF" id="PIRSF000521">
    <property type="entry name" value="Transaminase_4ab_Lys_Orn"/>
    <property type="match status" value="1"/>
</dbReference>
<dbReference type="eggNOG" id="COG4992">
    <property type="taxonomic scope" value="Bacteria"/>
</dbReference>
<dbReference type="InterPro" id="IPR015424">
    <property type="entry name" value="PyrdxlP-dep_Trfase"/>
</dbReference>
<sequence length="405" mass="43676">MNSPTIVRTSTAELYDAYVLKNYARASLTLVRGRGTQVWDDTGKAYLDFTSGIAVSALGHCHPHWVAAVQRQAGELIHVSNLFRNPNQGELARRVVKAAGPGRVFFCNSGAEANEGLIKLARLHGMQKSGEEGKCIKIICAKHAFHGRTYGGMSATPQEKIQKGFRPLVPGFAFAELNHLQSFVDLVDDQTAAIFIETIQGESGINPCTVEFLRGLRELCSQRNLLLMLDEVQCGIGRTGRFYAFEHAGITPDAVGMAKGLGGGFPIGAMWVRDRYADLFHPGNHGTTFGGTPLACAAALAVLDVIERDGLLEKVRQQSGPWLQALQQLVTEFPAQVKAVRGQGYLVGVQLASDPAPYVAALREAGLLVPTAGNNVIRLLPPLNAPAEELARSVEILRSVLKTKG</sequence>
<keyword evidence="4 5" id="KW-0663">Pyridoxal phosphate</keyword>
<dbReference type="AlphaFoldDB" id="B1ZUD6"/>
<evidence type="ECO:0000256" key="4">
    <source>
        <dbReference type="ARBA" id="ARBA00022898"/>
    </source>
</evidence>
<keyword evidence="1 5" id="KW-0032">Aminotransferase</keyword>
<dbReference type="InterPro" id="IPR015422">
    <property type="entry name" value="PyrdxlP-dep_Trfase_small"/>
</dbReference>
<dbReference type="EMBL" id="CP001032">
    <property type="protein sequence ID" value="ACB73979.1"/>
    <property type="molecule type" value="Genomic_DNA"/>
</dbReference>
<comment type="similarity">
    <text evidence="5">Belongs to the class-III pyridoxal-phosphate-dependent aminotransferase family. ArgD subfamily.</text>
</comment>
<comment type="pathway">
    <text evidence="5">Amino-acid biosynthesis; L-arginine biosynthesis; N(2)-acetyl-L-ornithine from L-glutamate: step 4/4.</text>
</comment>
<dbReference type="GO" id="GO:0030170">
    <property type="term" value="F:pyridoxal phosphate binding"/>
    <property type="evidence" value="ECO:0007669"/>
    <property type="project" value="InterPro"/>
</dbReference>
<feature type="binding site" evidence="5">
    <location>
        <position position="148"/>
    </location>
    <ligand>
        <name>N(2)-acetyl-L-ornithine</name>
        <dbReference type="ChEBI" id="CHEBI:57805"/>
    </ligand>
</feature>